<gene>
    <name evidence="1" type="ORF">E2C01_034065</name>
</gene>
<organism evidence="1 2">
    <name type="scientific">Portunus trituberculatus</name>
    <name type="common">Swimming crab</name>
    <name type="synonym">Neptunus trituberculatus</name>
    <dbReference type="NCBI Taxonomy" id="210409"/>
    <lineage>
        <taxon>Eukaryota</taxon>
        <taxon>Metazoa</taxon>
        <taxon>Ecdysozoa</taxon>
        <taxon>Arthropoda</taxon>
        <taxon>Crustacea</taxon>
        <taxon>Multicrustacea</taxon>
        <taxon>Malacostraca</taxon>
        <taxon>Eumalacostraca</taxon>
        <taxon>Eucarida</taxon>
        <taxon>Decapoda</taxon>
        <taxon>Pleocyemata</taxon>
        <taxon>Brachyura</taxon>
        <taxon>Eubrachyura</taxon>
        <taxon>Portunoidea</taxon>
        <taxon>Portunidae</taxon>
        <taxon>Portuninae</taxon>
        <taxon>Portunus</taxon>
    </lineage>
</organism>
<accession>A0A5B7F4H0</accession>
<proteinExistence type="predicted"/>
<reference evidence="1 2" key="1">
    <citation type="submission" date="2019-05" db="EMBL/GenBank/DDBJ databases">
        <title>Another draft genome of Portunus trituberculatus and its Hox gene families provides insights of decapod evolution.</title>
        <authorList>
            <person name="Jeong J.-H."/>
            <person name="Song I."/>
            <person name="Kim S."/>
            <person name="Choi T."/>
            <person name="Kim D."/>
            <person name="Ryu S."/>
            <person name="Kim W."/>
        </authorList>
    </citation>
    <scope>NUCLEOTIDE SEQUENCE [LARGE SCALE GENOMIC DNA]</scope>
    <source>
        <tissue evidence="1">Muscle</tissue>
    </source>
</reference>
<evidence type="ECO:0000313" key="1">
    <source>
        <dbReference type="EMBL" id="MPC40505.1"/>
    </source>
</evidence>
<name>A0A5B7F4H0_PORTR</name>
<sequence length="85" mass="9566">MECSGEEGTYAVIIHGVSTHINVNLIEVPAGFHGLKRRMVGQMSRSQLLGVVTGKMPSEMYHLGLRHWRVVQYMPEPDLCRHCSC</sequence>
<evidence type="ECO:0000313" key="2">
    <source>
        <dbReference type="Proteomes" id="UP000324222"/>
    </source>
</evidence>
<dbReference type="AlphaFoldDB" id="A0A5B7F4H0"/>
<dbReference type="EMBL" id="VSRR010004716">
    <property type="protein sequence ID" value="MPC40505.1"/>
    <property type="molecule type" value="Genomic_DNA"/>
</dbReference>
<protein>
    <submittedName>
        <fullName evidence="1">Uncharacterized protein</fullName>
    </submittedName>
</protein>
<dbReference type="Proteomes" id="UP000324222">
    <property type="component" value="Unassembled WGS sequence"/>
</dbReference>
<keyword evidence="2" id="KW-1185">Reference proteome</keyword>
<comment type="caution">
    <text evidence="1">The sequence shown here is derived from an EMBL/GenBank/DDBJ whole genome shotgun (WGS) entry which is preliminary data.</text>
</comment>